<reference evidence="2" key="2">
    <citation type="journal article" date="2022" name="Microbiol. Resour. Announc.">
        <title>Metagenome Sequencing to Explore Phylogenomics of Terrestrial Cyanobacteria.</title>
        <authorList>
            <person name="Ward R.D."/>
            <person name="Stajich J.E."/>
            <person name="Johansen J.R."/>
            <person name="Huntemann M."/>
            <person name="Clum A."/>
            <person name="Foster B."/>
            <person name="Foster B."/>
            <person name="Roux S."/>
            <person name="Palaniappan K."/>
            <person name="Varghese N."/>
            <person name="Mukherjee S."/>
            <person name="Reddy T.B.K."/>
            <person name="Daum C."/>
            <person name="Copeland A."/>
            <person name="Chen I.A."/>
            <person name="Ivanova N.N."/>
            <person name="Kyrpides N.C."/>
            <person name="Shapiro N."/>
            <person name="Eloe-Fadrosh E.A."/>
            <person name="Pietrasiak N."/>
        </authorList>
    </citation>
    <scope>NUCLEOTIDE SEQUENCE</scope>
    <source>
        <strain evidence="2">UHER 2000/2452</strain>
    </source>
</reference>
<dbReference type="SUPFAM" id="SSF47090">
    <property type="entry name" value="PGBD-like"/>
    <property type="match status" value="2"/>
</dbReference>
<protein>
    <submittedName>
        <fullName evidence="2">Peptidoglycan-binding protein</fullName>
    </submittedName>
</protein>
<sequence>MNEGDRTSPSPPNPADCPTVYPWDQGAAVVEIQELLSAHGASGIRPDGDFGSKTERAVKLYQKRHGLRIDGVVGAETWTSLRSSIQPGSRLLQPGLVGSDVMELQGLLRVCGYEVRRDGYFGEKTRAAIKAFQREHHLRPDSIVNSTIWTLLRGRRNLSSASPTRNYKQKKRFKFFY</sequence>
<feature type="domain" description="Peptidoglycan binding-like" evidence="1">
    <location>
        <begin position="98"/>
        <end position="152"/>
    </location>
</feature>
<evidence type="ECO:0000259" key="1">
    <source>
        <dbReference type="Pfam" id="PF01471"/>
    </source>
</evidence>
<organism evidence="2 3">
    <name type="scientific">Drouetiella hepatica Uher 2000/2452</name>
    <dbReference type="NCBI Taxonomy" id="904376"/>
    <lineage>
        <taxon>Bacteria</taxon>
        <taxon>Bacillati</taxon>
        <taxon>Cyanobacteriota</taxon>
        <taxon>Cyanophyceae</taxon>
        <taxon>Oculatellales</taxon>
        <taxon>Oculatellaceae</taxon>
        <taxon>Drouetiella</taxon>
    </lineage>
</organism>
<dbReference type="Pfam" id="PF01471">
    <property type="entry name" value="PG_binding_1"/>
    <property type="match status" value="2"/>
</dbReference>
<name>A0A951UN20_9CYAN</name>
<dbReference type="InterPro" id="IPR002477">
    <property type="entry name" value="Peptidoglycan-bd-like"/>
</dbReference>
<dbReference type="InterPro" id="IPR036365">
    <property type="entry name" value="PGBD-like_sf"/>
</dbReference>
<comment type="caution">
    <text evidence="2">The sequence shown here is derived from an EMBL/GenBank/DDBJ whole genome shotgun (WGS) entry which is preliminary data.</text>
</comment>
<proteinExistence type="predicted"/>
<gene>
    <name evidence="2" type="ORF">KME15_11995</name>
</gene>
<evidence type="ECO:0000313" key="3">
    <source>
        <dbReference type="Proteomes" id="UP000757435"/>
    </source>
</evidence>
<dbReference type="InterPro" id="IPR036366">
    <property type="entry name" value="PGBDSf"/>
</dbReference>
<dbReference type="EMBL" id="JAHHHD010000011">
    <property type="protein sequence ID" value="MBW4659389.1"/>
    <property type="molecule type" value="Genomic_DNA"/>
</dbReference>
<dbReference type="Proteomes" id="UP000757435">
    <property type="component" value="Unassembled WGS sequence"/>
</dbReference>
<dbReference type="Gene3D" id="1.10.101.10">
    <property type="entry name" value="PGBD-like superfamily/PGBD"/>
    <property type="match status" value="2"/>
</dbReference>
<feature type="domain" description="Peptidoglycan binding-like" evidence="1">
    <location>
        <begin position="25"/>
        <end position="81"/>
    </location>
</feature>
<evidence type="ECO:0000313" key="2">
    <source>
        <dbReference type="EMBL" id="MBW4659389.1"/>
    </source>
</evidence>
<dbReference type="AlphaFoldDB" id="A0A951UN20"/>
<reference evidence="2" key="1">
    <citation type="submission" date="2021-05" db="EMBL/GenBank/DDBJ databases">
        <authorList>
            <person name="Pietrasiak N."/>
            <person name="Ward R."/>
            <person name="Stajich J.E."/>
            <person name="Kurbessoian T."/>
        </authorList>
    </citation>
    <scope>NUCLEOTIDE SEQUENCE</scope>
    <source>
        <strain evidence="2">UHER 2000/2452</strain>
    </source>
</reference>
<accession>A0A951UN20</accession>